<dbReference type="Proteomes" id="UP000016412">
    <property type="component" value="Unassembled WGS sequence"/>
</dbReference>
<comment type="caution">
    <text evidence="1">The sequence shown here is derived from an EMBL/GenBank/DDBJ whole genome shotgun (WGS) entry which is preliminary data.</text>
</comment>
<evidence type="ECO:0000313" key="2">
    <source>
        <dbReference type="EMBL" id="ERK04965.1"/>
    </source>
</evidence>
<dbReference type="InterPro" id="IPR007460">
    <property type="entry name" value="BrnT_toxin"/>
</dbReference>
<dbReference type="Gene3D" id="3.10.450.530">
    <property type="entry name" value="Ribonuclease toxin, BrnT, of type II toxin-antitoxin system"/>
    <property type="match status" value="1"/>
</dbReference>
<evidence type="ECO:0000313" key="1">
    <source>
        <dbReference type="EMBL" id="ERF61067.1"/>
    </source>
</evidence>
<proteinExistence type="predicted"/>
<sequence>MLSFEWDPDKEKHNIEKHNGISFRIAVKVFSDNKRIEKYDSQHSTFDEERWNVIGMVDDILLVVYTEVDENRVRIISARPAEKEEIDEYFNNYDTR</sequence>
<evidence type="ECO:0000313" key="3">
    <source>
        <dbReference type="Proteomes" id="UP000016412"/>
    </source>
</evidence>
<dbReference type="PATRIC" id="fig|1125725.4.peg.225"/>
<evidence type="ECO:0000313" key="4">
    <source>
        <dbReference type="Proteomes" id="UP000016646"/>
    </source>
</evidence>
<dbReference type="OrthoDB" id="9802417at2"/>
<dbReference type="Proteomes" id="UP000016646">
    <property type="component" value="Unassembled WGS sequence"/>
</dbReference>
<dbReference type="InterPro" id="IPR038573">
    <property type="entry name" value="BrnT_sf"/>
</dbReference>
<gene>
    <name evidence="2" type="ORF">HMPREF0860_0699</name>
    <name evidence="1" type="ORF">HMPREF1325_1670</name>
</gene>
<keyword evidence="4" id="KW-1185">Reference proteome</keyword>
<name>U2MTH3_TRESO</name>
<dbReference type="eggNOG" id="COG2929">
    <property type="taxonomic scope" value="Bacteria"/>
</dbReference>
<dbReference type="EMBL" id="AVQI01000006">
    <property type="protein sequence ID" value="ERK04965.1"/>
    <property type="molecule type" value="Genomic_DNA"/>
</dbReference>
<dbReference type="RefSeq" id="WP_021329909.1">
    <property type="nucleotide sequence ID" value="NZ_AUZJ01000017.1"/>
</dbReference>
<dbReference type="EMBL" id="AUZJ01000017">
    <property type="protein sequence ID" value="ERF61067.1"/>
    <property type="molecule type" value="Genomic_DNA"/>
</dbReference>
<reference evidence="3 4" key="1">
    <citation type="submission" date="2013-08" db="EMBL/GenBank/DDBJ databases">
        <authorList>
            <person name="Durkin A.S."/>
            <person name="Haft D.R."/>
            <person name="McCorrison J."/>
            <person name="Torralba M."/>
            <person name="Gillis M."/>
            <person name="Haft D.H."/>
            <person name="Methe B."/>
            <person name="Sutton G."/>
            <person name="Nelson K.E."/>
        </authorList>
    </citation>
    <scope>NUCLEOTIDE SEQUENCE [LARGE SCALE GENOMIC DNA]</scope>
    <source>
        <strain evidence="2 4">ATCC 35536</strain>
        <strain evidence="1 3">VPI DR56BR1116</strain>
    </source>
</reference>
<dbReference type="AlphaFoldDB" id="U2MTH3"/>
<organism evidence="1 3">
    <name type="scientific">Treponema socranskii subsp. socranskii VPI DR56BR1116 = ATCC 35536</name>
    <dbReference type="NCBI Taxonomy" id="1125725"/>
    <lineage>
        <taxon>Bacteria</taxon>
        <taxon>Pseudomonadati</taxon>
        <taxon>Spirochaetota</taxon>
        <taxon>Spirochaetia</taxon>
        <taxon>Spirochaetales</taxon>
        <taxon>Treponemataceae</taxon>
        <taxon>Treponema</taxon>
    </lineage>
</organism>
<accession>U2MTH3</accession>
<protein>
    <submittedName>
        <fullName evidence="1">PF04365 family protein</fullName>
    </submittedName>
</protein>
<dbReference type="STRING" id="1125725.HMPREF1325_1670"/>
<dbReference type="Pfam" id="PF04365">
    <property type="entry name" value="BrnT_toxin"/>
    <property type="match status" value="1"/>
</dbReference>